<evidence type="ECO:0000313" key="3">
    <source>
        <dbReference type="EMBL" id="OAF55288.1"/>
    </source>
</evidence>
<dbReference type="PANTHER" id="PTHR37919:SF2">
    <property type="entry name" value="EXPERA DOMAIN-CONTAINING PROTEIN"/>
    <property type="match status" value="1"/>
</dbReference>
<dbReference type="GeneID" id="36291223"/>
<feature type="transmembrane region" description="Helical" evidence="2">
    <location>
        <begin position="196"/>
        <end position="215"/>
    </location>
</feature>
<proteinExistence type="predicted"/>
<name>A0A176ZZG7_9PEZI</name>
<protein>
    <recommendedName>
        <fullName evidence="4">C6 transcription factor</fullName>
    </recommendedName>
</protein>
<evidence type="ECO:0000256" key="2">
    <source>
        <dbReference type="SAM" id="Phobius"/>
    </source>
</evidence>
<feature type="transmembrane region" description="Helical" evidence="2">
    <location>
        <begin position="41"/>
        <end position="61"/>
    </location>
</feature>
<dbReference type="EMBL" id="KV441410">
    <property type="protein sequence ID" value="OAF55288.1"/>
    <property type="molecule type" value="Genomic_DNA"/>
</dbReference>
<dbReference type="eggNOG" id="ENOG502S97T">
    <property type="taxonomic scope" value="Eukaryota"/>
</dbReference>
<organism evidence="3">
    <name type="scientific">Pseudogymnoascus destructans</name>
    <dbReference type="NCBI Taxonomy" id="655981"/>
    <lineage>
        <taxon>Eukaryota</taxon>
        <taxon>Fungi</taxon>
        <taxon>Dikarya</taxon>
        <taxon>Ascomycota</taxon>
        <taxon>Pezizomycotina</taxon>
        <taxon>Leotiomycetes</taxon>
        <taxon>Thelebolales</taxon>
        <taxon>Thelebolaceae</taxon>
        <taxon>Pseudogymnoascus</taxon>
    </lineage>
</organism>
<dbReference type="AlphaFoldDB" id="A0A176ZZG7"/>
<dbReference type="VEuPathDB" id="FungiDB:GMDG_01931"/>
<dbReference type="OrthoDB" id="60858at2759"/>
<dbReference type="Proteomes" id="UP000077154">
    <property type="component" value="Unassembled WGS sequence"/>
</dbReference>
<feature type="transmembrane region" description="Helical" evidence="2">
    <location>
        <begin position="154"/>
        <end position="176"/>
    </location>
</feature>
<keyword evidence="2" id="KW-0812">Transmembrane</keyword>
<reference evidence="3" key="1">
    <citation type="submission" date="2016-03" db="EMBL/GenBank/DDBJ databases">
        <title>Updated assembly of Pseudogymnoascus destructans, the fungus causing white-nose syndrome of bats.</title>
        <authorList>
            <person name="Palmer J.M."/>
            <person name="Drees K.P."/>
            <person name="Foster J.T."/>
            <person name="Lindner D.L."/>
        </authorList>
    </citation>
    <scope>NUCLEOTIDE SEQUENCE [LARGE SCALE GENOMIC DNA]</scope>
    <source>
        <strain evidence="3">20631-21</strain>
    </source>
</reference>
<evidence type="ECO:0008006" key="4">
    <source>
        <dbReference type="Google" id="ProtNLM"/>
    </source>
</evidence>
<keyword evidence="2" id="KW-0472">Membrane</keyword>
<feature type="region of interest" description="Disordered" evidence="1">
    <location>
        <begin position="1"/>
        <end position="21"/>
    </location>
</feature>
<dbReference type="PANTHER" id="PTHR37919">
    <property type="entry name" value="PROTEIN CBG05606"/>
    <property type="match status" value="1"/>
</dbReference>
<keyword evidence="2" id="KW-1133">Transmembrane helix</keyword>
<accession>A0A176ZZG7</accession>
<sequence length="239" mass="26537">MVSTRQHPKDFPEPDLSPMKASPRATRKAKAAWAHTPSNLVLVWLAISLPLVLWDAGYVLLRPHSMPGGKYHWPLWAPYELYGRTDYIYGWKAYNEKNGFTAAQTVMNLIETAGYFTYLWLVFNFGKQSVAHGRGAPKNAGWLGQQRTLTGEKAACAVLVGYSSAILTLAKTMLYWFNEYYSGFENIGHNTLPDLILLWIIPNGAWLALPSYISYVMGSEILEGLAVAAGSANDSGKSE</sequence>
<gene>
    <name evidence="3" type="ORF">VC83_08180</name>
</gene>
<dbReference type="RefSeq" id="XP_024320589.1">
    <property type="nucleotide sequence ID" value="XM_024471738.1"/>
</dbReference>
<evidence type="ECO:0000256" key="1">
    <source>
        <dbReference type="SAM" id="MobiDB-lite"/>
    </source>
</evidence>